<dbReference type="NCBIfam" id="TIGR01400">
    <property type="entry name" value="fliR"/>
    <property type="match status" value="1"/>
</dbReference>
<evidence type="ECO:0000256" key="1">
    <source>
        <dbReference type="ARBA" id="ARBA00002578"/>
    </source>
</evidence>
<evidence type="ECO:0000256" key="9">
    <source>
        <dbReference type="NCBIfam" id="TIGR01400"/>
    </source>
</evidence>
<gene>
    <name evidence="11" type="ORF">BVC71_01285</name>
</gene>
<dbReference type="InterPro" id="IPR006303">
    <property type="entry name" value="FliR"/>
</dbReference>
<evidence type="ECO:0000256" key="6">
    <source>
        <dbReference type="ARBA" id="ARBA00022989"/>
    </source>
</evidence>
<dbReference type="GO" id="GO:0006605">
    <property type="term" value="P:protein targeting"/>
    <property type="evidence" value="ECO:0007669"/>
    <property type="project" value="UniProtKB-UniRule"/>
</dbReference>
<keyword evidence="4 10" id="KW-1003">Cell membrane</keyword>
<evidence type="ECO:0000256" key="10">
    <source>
        <dbReference type="RuleBase" id="RU362071"/>
    </source>
</evidence>
<keyword evidence="11" id="KW-0282">Flagellum</keyword>
<comment type="similarity">
    <text evidence="2 10">Belongs to the FliR/MopE/SpaR family.</text>
</comment>
<dbReference type="OrthoDB" id="9797790at2"/>
<feature type="transmembrane region" description="Helical" evidence="10">
    <location>
        <begin position="217"/>
        <end position="239"/>
    </location>
</feature>
<evidence type="ECO:0000313" key="12">
    <source>
        <dbReference type="Proteomes" id="UP000194664"/>
    </source>
</evidence>
<feature type="transmembrane region" description="Helical" evidence="10">
    <location>
        <begin position="84"/>
        <end position="104"/>
    </location>
</feature>
<evidence type="ECO:0000256" key="8">
    <source>
        <dbReference type="ARBA" id="ARBA00023143"/>
    </source>
</evidence>
<feature type="transmembrane region" description="Helical" evidence="10">
    <location>
        <begin position="124"/>
        <end position="144"/>
    </location>
</feature>
<dbReference type="Pfam" id="PF01311">
    <property type="entry name" value="Bac_export_1"/>
    <property type="match status" value="1"/>
</dbReference>
<dbReference type="InterPro" id="IPR002010">
    <property type="entry name" value="T3SS_IM_R"/>
</dbReference>
<evidence type="ECO:0000256" key="3">
    <source>
        <dbReference type="ARBA" id="ARBA00021717"/>
    </source>
</evidence>
<evidence type="ECO:0000256" key="7">
    <source>
        <dbReference type="ARBA" id="ARBA00023136"/>
    </source>
</evidence>
<protein>
    <recommendedName>
        <fullName evidence="3 9">Flagellar biosynthetic protein FliR</fullName>
    </recommendedName>
</protein>
<reference evidence="11 12" key="1">
    <citation type="submission" date="2016-12" db="EMBL/GenBank/DDBJ databases">
        <title>The draft genome sequence of HSLHS2.</title>
        <authorList>
            <person name="Hu D."/>
            <person name="Wang L."/>
            <person name="Shao Z."/>
        </authorList>
    </citation>
    <scope>NUCLEOTIDE SEQUENCE [LARGE SCALE GENOMIC DNA]</scope>
    <source>
        <strain evidence="11">MCCC 1A06712</strain>
    </source>
</reference>
<evidence type="ECO:0000256" key="4">
    <source>
        <dbReference type="ARBA" id="ARBA00022475"/>
    </source>
</evidence>
<dbReference type="PANTHER" id="PTHR30065:SF8">
    <property type="entry name" value="FLAGELLAR BIOSYNTHETIC PROTEIN FLIR"/>
    <property type="match status" value="1"/>
</dbReference>
<keyword evidence="6 10" id="KW-1133">Transmembrane helix</keyword>
<name>A0A251X1B7_9RHOB</name>
<evidence type="ECO:0000256" key="5">
    <source>
        <dbReference type="ARBA" id="ARBA00022692"/>
    </source>
</evidence>
<dbReference type="Proteomes" id="UP000194664">
    <property type="component" value="Unassembled WGS sequence"/>
</dbReference>
<keyword evidence="11" id="KW-0966">Cell projection</keyword>
<dbReference type="AlphaFoldDB" id="A0A251X1B7"/>
<dbReference type="RefSeq" id="WP_086449828.1">
    <property type="nucleotide sequence ID" value="NZ_MSPP01000001.1"/>
</dbReference>
<keyword evidence="7 10" id="KW-0472">Membrane</keyword>
<dbReference type="EMBL" id="MSPP01000001">
    <property type="protein sequence ID" value="OUD10178.1"/>
    <property type="molecule type" value="Genomic_DNA"/>
</dbReference>
<dbReference type="PRINTS" id="PR00953">
    <property type="entry name" value="TYPE3IMRPROT"/>
</dbReference>
<accession>A0A251X1B7</accession>
<keyword evidence="8 10" id="KW-0975">Bacterial flagellum</keyword>
<comment type="caution">
    <text evidence="11">The sequence shown here is derived from an EMBL/GenBank/DDBJ whole genome shotgun (WGS) entry which is preliminary data.</text>
</comment>
<feature type="transmembrane region" description="Helical" evidence="10">
    <location>
        <begin position="192"/>
        <end position="211"/>
    </location>
</feature>
<organism evidence="11 12">
    <name type="scientific">Marivivens niveibacter</name>
    <dbReference type="NCBI Taxonomy" id="1930667"/>
    <lineage>
        <taxon>Bacteria</taxon>
        <taxon>Pseudomonadati</taxon>
        <taxon>Pseudomonadota</taxon>
        <taxon>Alphaproteobacteria</taxon>
        <taxon>Rhodobacterales</taxon>
        <taxon>Paracoccaceae</taxon>
        <taxon>Marivivens group</taxon>
        <taxon>Marivivens</taxon>
    </lineage>
</organism>
<keyword evidence="5 10" id="KW-0812">Transmembrane</keyword>
<keyword evidence="11" id="KW-0969">Cilium</keyword>
<feature type="transmembrane region" description="Helical" evidence="10">
    <location>
        <begin position="21"/>
        <end position="39"/>
    </location>
</feature>
<sequence>METPVIPGLELTLIIDWMTQFFFLSLRIGAFLLAGPGFGGRYVPLPIRIVATMVLTLPLMGRVDVPPAAEIAQLAAFHLILNELIIGLSGGLTLTILFAAAALAGDRIANTAGLGFAAQMDPSAGAQVPVIAQIFGMFLLMIFVSTDSHLVAFRIVLDSYLYLPPGDIPNPAALIAGGLTAGMQMFTLGMKIMLPVVATLLLLNMMVGVFTRSAPQLNVFSFGFPITISATLVLLFLTVPGTADAFDRLLQDGLNMLVDIYTEAANG</sequence>
<dbReference type="GO" id="GO:0044780">
    <property type="term" value="P:bacterial-type flagellum assembly"/>
    <property type="evidence" value="ECO:0007669"/>
    <property type="project" value="UniProtKB-UniRule"/>
</dbReference>
<comment type="function">
    <text evidence="1 10">Role in flagellar biosynthesis.</text>
</comment>
<proteinExistence type="inferred from homology"/>
<dbReference type="GO" id="GO:0009425">
    <property type="term" value="C:bacterial-type flagellum basal body"/>
    <property type="evidence" value="ECO:0007669"/>
    <property type="project" value="UniProtKB-SubCell"/>
</dbReference>
<comment type="subcellular location">
    <subcellularLocation>
        <location evidence="10">Cell membrane</location>
        <topology evidence="10">Multi-pass membrane protein</topology>
    </subcellularLocation>
    <subcellularLocation>
        <location evidence="10">Bacterial flagellum basal body</location>
    </subcellularLocation>
</comment>
<dbReference type="GO" id="GO:0005886">
    <property type="term" value="C:plasma membrane"/>
    <property type="evidence" value="ECO:0007669"/>
    <property type="project" value="UniProtKB-SubCell"/>
</dbReference>
<evidence type="ECO:0000313" key="11">
    <source>
        <dbReference type="EMBL" id="OUD10178.1"/>
    </source>
</evidence>
<dbReference type="PANTHER" id="PTHR30065">
    <property type="entry name" value="FLAGELLAR BIOSYNTHETIC PROTEIN FLIR"/>
    <property type="match status" value="1"/>
</dbReference>
<evidence type="ECO:0000256" key="2">
    <source>
        <dbReference type="ARBA" id="ARBA00009772"/>
    </source>
</evidence>
<keyword evidence="12" id="KW-1185">Reference proteome</keyword>